<proteinExistence type="predicted"/>
<protein>
    <submittedName>
        <fullName evidence="1">Uncharacterized protein</fullName>
    </submittedName>
</protein>
<organism evidence="1 2">
    <name type="scientific">Puccinia coronata f. sp. avenae</name>
    <dbReference type="NCBI Taxonomy" id="200324"/>
    <lineage>
        <taxon>Eukaryota</taxon>
        <taxon>Fungi</taxon>
        <taxon>Dikarya</taxon>
        <taxon>Basidiomycota</taxon>
        <taxon>Pucciniomycotina</taxon>
        <taxon>Pucciniomycetes</taxon>
        <taxon>Pucciniales</taxon>
        <taxon>Pucciniaceae</taxon>
        <taxon>Puccinia</taxon>
    </lineage>
</organism>
<dbReference type="EMBL" id="PGCI01000239">
    <property type="protein sequence ID" value="PLW32623.1"/>
    <property type="molecule type" value="Genomic_DNA"/>
</dbReference>
<evidence type="ECO:0000313" key="2">
    <source>
        <dbReference type="Proteomes" id="UP000235392"/>
    </source>
</evidence>
<dbReference type="Proteomes" id="UP000235392">
    <property type="component" value="Unassembled WGS sequence"/>
</dbReference>
<reference evidence="1 2" key="1">
    <citation type="submission" date="2017-11" db="EMBL/GenBank/DDBJ databases">
        <title>De novo assembly and phasing of dikaryotic genomes from two isolates of Puccinia coronata f. sp. avenae, the causal agent of oat crown rust.</title>
        <authorList>
            <person name="Miller M.E."/>
            <person name="Zhang Y."/>
            <person name="Omidvar V."/>
            <person name="Sperschneider J."/>
            <person name="Schwessinger B."/>
            <person name="Raley C."/>
            <person name="Palmer J.M."/>
            <person name="Garnica D."/>
            <person name="Upadhyaya N."/>
            <person name="Rathjen J."/>
            <person name="Taylor J.M."/>
            <person name="Park R.F."/>
            <person name="Dodds P.N."/>
            <person name="Hirsch C.D."/>
            <person name="Kianian S.F."/>
            <person name="Figueroa M."/>
        </authorList>
    </citation>
    <scope>NUCLEOTIDE SEQUENCE [LARGE SCALE GENOMIC DNA]</scope>
    <source>
        <strain evidence="1">12SD80</strain>
    </source>
</reference>
<dbReference type="AlphaFoldDB" id="A0A2N5U4E0"/>
<accession>A0A2N5U4E0</accession>
<gene>
    <name evidence="1" type="ORF">PCASD_13061</name>
</gene>
<name>A0A2N5U4E0_9BASI</name>
<comment type="caution">
    <text evidence="1">The sequence shown here is derived from an EMBL/GenBank/DDBJ whole genome shotgun (WGS) entry which is preliminary data.</text>
</comment>
<evidence type="ECO:0000313" key="1">
    <source>
        <dbReference type="EMBL" id="PLW32623.1"/>
    </source>
</evidence>
<sequence length="198" mass="21036">MVLLPFLNWVKSQEWNILEASQQQPGDHGGTRGVTDSGQYCPWGQSSGAVPGAHWGLKCNGGVTGTRVDGATFEKVRAYLAPPGACQWLAQQVHALAQYLRPQKGILGGCAPLWFFKEKCTLGAQVRGAPQGVAPSTLTGTHTKLAILSGCVLMYNEHQASLTKPQLRGAEASSKAVHEVEAYQSSSDSRVGGFSDLA</sequence>